<evidence type="ECO:0000259" key="2">
    <source>
        <dbReference type="Pfam" id="PF13439"/>
    </source>
</evidence>
<dbReference type="AlphaFoldDB" id="A0A0G0C8G1"/>
<reference evidence="3 4" key="1">
    <citation type="journal article" date="2015" name="Nature">
        <title>rRNA introns, odd ribosomes, and small enigmatic genomes across a large radiation of phyla.</title>
        <authorList>
            <person name="Brown C.T."/>
            <person name="Hug L.A."/>
            <person name="Thomas B.C."/>
            <person name="Sharon I."/>
            <person name="Castelle C.J."/>
            <person name="Singh A."/>
            <person name="Wilkins M.J."/>
            <person name="Williams K.H."/>
            <person name="Banfield J.F."/>
        </authorList>
    </citation>
    <scope>NUCLEOTIDE SEQUENCE [LARGE SCALE GENOMIC DNA]</scope>
</reference>
<dbReference type="GO" id="GO:0016757">
    <property type="term" value="F:glycosyltransferase activity"/>
    <property type="evidence" value="ECO:0007669"/>
    <property type="project" value="InterPro"/>
</dbReference>
<evidence type="ECO:0000259" key="1">
    <source>
        <dbReference type="Pfam" id="PF00534"/>
    </source>
</evidence>
<dbReference type="InterPro" id="IPR001296">
    <property type="entry name" value="Glyco_trans_1"/>
</dbReference>
<dbReference type="InterPro" id="IPR050194">
    <property type="entry name" value="Glycosyltransferase_grp1"/>
</dbReference>
<gene>
    <name evidence="3" type="ORF">UR38_C0004G0053</name>
</gene>
<evidence type="ECO:0000313" key="4">
    <source>
        <dbReference type="Proteomes" id="UP000033995"/>
    </source>
</evidence>
<proteinExistence type="predicted"/>
<comment type="caution">
    <text evidence="3">The sequence shown here is derived from an EMBL/GenBank/DDBJ whole genome shotgun (WGS) entry which is preliminary data.</text>
</comment>
<dbReference type="PANTHER" id="PTHR45947:SF3">
    <property type="entry name" value="SULFOQUINOVOSYL TRANSFERASE SQD2"/>
    <property type="match status" value="1"/>
</dbReference>
<name>A0A0G0C8G1_9BACT</name>
<dbReference type="Gene3D" id="3.40.50.2000">
    <property type="entry name" value="Glycogen Phosphorylase B"/>
    <property type="match status" value="2"/>
</dbReference>
<evidence type="ECO:0000313" key="3">
    <source>
        <dbReference type="EMBL" id="KKP47510.1"/>
    </source>
</evidence>
<dbReference type="PANTHER" id="PTHR45947">
    <property type="entry name" value="SULFOQUINOVOSYL TRANSFERASE SQD2"/>
    <property type="match status" value="1"/>
</dbReference>
<feature type="domain" description="Glycosyl transferase family 1" evidence="1">
    <location>
        <begin position="201"/>
        <end position="359"/>
    </location>
</feature>
<keyword evidence="3" id="KW-0808">Transferase</keyword>
<organism evidence="3 4">
    <name type="scientific">Candidatus Woesebacteria bacterium GW2011_GWA2_33_28</name>
    <dbReference type="NCBI Taxonomy" id="1618561"/>
    <lineage>
        <taxon>Bacteria</taxon>
        <taxon>Candidatus Woeseibacteriota</taxon>
    </lineage>
</organism>
<dbReference type="Pfam" id="PF13439">
    <property type="entry name" value="Glyco_transf_4"/>
    <property type="match status" value="1"/>
</dbReference>
<sequence length="385" mass="44284">MKIVITSNYKIGNETGASFVTDLLANKLSKRHEVLYLCLGEKYRLVKKSKNFSILNIPTFTINGIDLPLITPMVVLSASNELERFNPDIVHTQNSILLSKLAQIWANKNKVPVVTTFHHIPTQALEHLLPQFKKSYLTKIVQDFYTQTSLKGFLAKCDTVISLNKFQYQAIRKVDKKIKLVTINNGLDLRFLWKIKSRQFNLNNDINFVFLGSYNERKNQSYLIDAFKKLPNNYKFFCHGKFETGGNYLKKLNKKIELNEIKNVYLLDYINLDKIYKVFKKSHFFISASKKEVQSLSIIQALASGLPVIGLENETTLELINKDNGLVCPKNITPNKFAVHITNFIKNIDYRSLAINARKSSKRFKIQDVVLKIEKMYKSTINSNG</sequence>
<feature type="domain" description="Glycosyltransferase subfamily 4-like N-terminal" evidence="2">
    <location>
        <begin position="16"/>
        <end position="190"/>
    </location>
</feature>
<dbReference type="InterPro" id="IPR028098">
    <property type="entry name" value="Glyco_trans_4-like_N"/>
</dbReference>
<accession>A0A0G0C8G1</accession>
<dbReference type="EMBL" id="LBOZ01000004">
    <property type="protein sequence ID" value="KKP47510.1"/>
    <property type="molecule type" value="Genomic_DNA"/>
</dbReference>
<dbReference type="Pfam" id="PF00534">
    <property type="entry name" value="Glycos_transf_1"/>
    <property type="match status" value="1"/>
</dbReference>
<protein>
    <submittedName>
        <fullName evidence="3">Glycosyl transferase, group 1 family protein</fullName>
    </submittedName>
</protein>
<dbReference type="Proteomes" id="UP000033995">
    <property type="component" value="Unassembled WGS sequence"/>
</dbReference>
<dbReference type="SUPFAM" id="SSF53756">
    <property type="entry name" value="UDP-Glycosyltransferase/glycogen phosphorylase"/>
    <property type="match status" value="1"/>
</dbReference>